<proteinExistence type="predicted"/>
<name>A0ABV5B8G0_9BACL</name>
<dbReference type="EMBL" id="JBHILM010000008">
    <property type="protein sequence ID" value="MFB5681159.1"/>
    <property type="molecule type" value="Genomic_DNA"/>
</dbReference>
<organism evidence="1 2">
    <name type="scientific">Paenibacillus terreus</name>
    <dbReference type="NCBI Taxonomy" id="1387834"/>
    <lineage>
        <taxon>Bacteria</taxon>
        <taxon>Bacillati</taxon>
        <taxon>Bacillota</taxon>
        <taxon>Bacilli</taxon>
        <taxon>Bacillales</taxon>
        <taxon>Paenibacillaceae</taxon>
        <taxon>Paenibacillus</taxon>
    </lineage>
</organism>
<accession>A0ABV5B8G0</accession>
<dbReference type="Proteomes" id="UP001580407">
    <property type="component" value="Unassembled WGS sequence"/>
</dbReference>
<dbReference type="RefSeq" id="WP_375524948.1">
    <property type="nucleotide sequence ID" value="NZ_JBHILM010000008.1"/>
</dbReference>
<keyword evidence="2" id="KW-1185">Reference proteome</keyword>
<evidence type="ECO:0000313" key="2">
    <source>
        <dbReference type="Proteomes" id="UP001580407"/>
    </source>
</evidence>
<protein>
    <submittedName>
        <fullName evidence="1">Uncharacterized protein</fullName>
    </submittedName>
</protein>
<reference evidence="1 2" key="1">
    <citation type="submission" date="2024-09" db="EMBL/GenBank/DDBJ databases">
        <authorList>
            <person name="Ruan L."/>
        </authorList>
    </citation>
    <scope>NUCLEOTIDE SEQUENCE [LARGE SCALE GENOMIC DNA]</scope>
    <source>
        <strain evidence="1 2">D33</strain>
    </source>
</reference>
<gene>
    <name evidence="1" type="ORF">ACE3NQ_09575</name>
</gene>
<comment type="caution">
    <text evidence="1">The sequence shown here is derived from an EMBL/GenBank/DDBJ whole genome shotgun (WGS) entry which is preliminary data.</text>
</comment>
<evidence type="ECO:0000313" key="1">
    <source>
        <dbReference type="EMBL" id="MFB5681159.1"/>
    </source>
</evidence>
<sequence>MQFFSYDLGFFPLDWELCFLDIDEYKAKLEQKYQKKEDFYKNSAVDLTDIFTRIDELLKAAQDHWNKQFPYQNELRCPPMISALPKGDHTNGAVFCIVLKRDEDGDTIVYSQVPLPHLEGQ</sequence>